<evidence type="ECO:0000313" key="2">
    <source>
        <dbReference type="EMBL" id="MDM4017768.1"/>
    </source>
</evidence>
<protein>
    <submittedName>
        <fullName evidence="2">Uncharacterized protein</fullName>
    </submittedName>
</protein>
<name>A0ABT7PN58_9BACT</name>
<reference evidence="2 3" key="1">
    <citation type="submission" date="2023-06" db="EMBL/GenBank/DDBJ databases">
        <title>Roseiconus lacunae JC819 isolated from Gulf of Mannar region, Tamil Nadu.</title>
        <authorList>
            <person name="Pk S."/>
            <person name="Ch S."/>
            <person name="Ch V.R."/>
        </authorList>
    </citation>
    <scope>NUCLEOTIDE SEQUENCE [LARGE SCALE GENOMIC DNA]</scope>
    <source>
        <strain evidence="2 3">JC819</strain>
    </source>
</reference>
<feature type="region of interest" description="Disordered" evidence="1">
    <location>
        <begin position="110"/>
        <end position="131"/>
    </location>
</feature>
<comment type="caution">
    <text evidence="2">The sequence shown here is derived from an EMBL/GenBank/DDBJ whole genome shotgun (WGS) entry which is preliminary data.</text>
</comment>
<proteinExistence type="predicted"/>
<accession>A0ABT7PN58</accession>
<dbReference type="RefSeq" id="WP_289165305.1">
    <property type="nucleotide sequence ID" value="NZ_JASZZN010000016.1"/>
</dbReference>
<feature type="compositionally biased region" description="Low complexity" evidence="1">
    <location>
        <begin position="121"/>
        <end position="130"/>
    </location>
</feature>
<keyword evidence="3" id="KW-1185">Reference proteome</keyword>
<organism evidence="2 3">
    <name type="scientific">Roseiconus lacunae</name>
    <dbReference type="NCBI Taxonomy" id="2605694"/>
    <lineage>
        <taxon>Bacteria</taxon>
        <taxon>Pseudomonadati</taxon>
        <taxon>Planctomycetota</taxon>
        <taxon>Planctomycetia</taxon>
        <taxon>Pirellulales</taxon>
        <taxon>Pirellulaceae</taxon>
        <taxon>Roseiconus</taxon>
    </lineage>
</organism>
<dbReference type="EMBL" id="JASZZN010000016">
    <property type="protein sequence ID" value="MDM4017768.1"/>
    <property type="molecule type" value="Genomic_DNA"/>
</dbReference>
<evidence type="ECO:0000313" key="3">
    <source>
        <dbReference type="Proteomes" id="UP001239462"/>
    </source>
</evidence>
<sequence length="220" mass="24906">MDDGRQWQLTLQRLRHQAKRIAGDPGESDEDKQRYRSRFKHEFETLVAAELSKLEAATESAFTDAWSASQEADRAKFERDVAVHTEAIRRAASERGDILKDASGALATIESQPGRAEGESPESPSHGSLSCNAQRDIVGRWMLDELDPQEKTNVELQEEVNRFMEGDQRINLRSYDSSDGSGVYELYKRAYLERHGKPLKIDRRGRRPNRKTGKRASGSS</sequence>
<gene>
    <name evidence="2" type="ORF">QTN89_20135</name>
</gene>
<evidence type="ECO:0000256" key="1">
    <source>
        <dbReference type="SAM" id="MobiDB-lite"/>
    </source>
</evidence>
<feature type="region of interest" description="Disordered" evidence="1">
    <location>
        <begin position="197"/>
        <end position="220"/>
    </location>
</feature>
<feature type="compositionally biased region" description="Basic residues" evidence="1">
    <location>
        <begin position="203"/>
        <end position="214"/>
    </location>
</feature>
<dbReference type="Proteomes" id="UP001239462">
    <property type="component" value="Unassembled WGS sequence"/>
</dbReference>